<dbReference type="EMBL" id="WJMZ01000005">
    <property type="protein sequence ID" value="MRG84109.1"/>
    <property type="molecule type" value="Genomic_DNA"/>
</dbReference>
<accession>A0AB36AG31</accession>
<dbReference type="AlphaFoldDB" id="A0AB36AG31"/>
<reference evidence="1 2" key="1">
    <citation type="submission" date="2019-11" db="EMBL/GenBank/DDBJ databases">
        <title>Draft genome sequence of 12 host-associated Lactobacillus reuteri rodent strains.</title>
        <authorList>
            <person name="Zhang S."/>
            <person name="Ozcam M."/>
            <person name="Van Pijkeren J.P."/>
        </authorList>
    </citation>
    <scope>NUCLEOTIDE SEQUENCE [LARGE SCALE GENOMIC DNA]</scope>
    <source>
        <strain evidence="1 2">L1604-1</strain>
    </source>
</reference>
<evidence type="ECO:0000313" key="1">
    <source>
        <dbReference type="EMBL" id="MRG84109.1"/>
    </source>
</evidence>
<dbReference type="Proteomes" id="UP000441557">
    <property type="component" value="Unassembled WGS sequence"/>
</dbReference>
<evidence type="ECO:0000313" key="2">
    <source>
        <dbReference type="Proteomes" id="UP000441557"/>
    </source>
</evidence>
<proteinExistence type="predicted"/>
<protein>
    <submittedName>
        <fullName evidence="1">Uncharacterized protein</fullName>
    </submittedName>
</protein>
<name>A0AB36AG31_LIMRT</name>
<gene>
    <name evidence="1" type="ORF">GIX80_06865</name>
</gene>
<sequence>MVGKIKRGEIIIMIFSENFERITSEGLRDGIKNYLVITDQLADNLHDFVVLFAKENDNESAKVMNNAEIKVRKAAIILADLHEKIAAD</sequence>
<comment type="caution">
    <text evidence="1">The sequence shown here is derived from an EMBL/GenBank/DDBJ whole genome shotgun (WGS) entry which is preliminary data.</text>
</comment>
<organism evidence="1 2">
    <name type="scientific">Limosilactobacillus reuteri</name>
    <name type="common">Lactobacillus reuteri</name>
    <dbReference type="NCBI Taxonomy" id="1598"/>
    <lineage>
        <taxon>Bacteria</taxon>
        <taxon>Bacillati</taxon>
        <taxon>Bacillota</taxon>
        <taxon>Bacilli</taxon>
        <taxon>Lactobacillales</taxon>
        <taxon>Lactobacillaceae</taxon>
        <taxon>Limosilactobacillus</taxon>
    </lineage>
</organism>
<dbReference type="RefSeq" id="WP_162859775.1">
    <property type="nucleotide sequence ID" value="NZ_CP029615.1"/>
</dbReference>